<dbReference type="Proteomes" id="UP000032414">
    <property type="component" value="Chromosome I"/>
</dbReference>
<name>A0A098GAX9_LEGMI</name>
<keyword evidence="5" id="KW-1185">Reference proteome</keyword>
<protein>
    <recommendedName>
        <fullName evidence="6">Lipoprotein</fullName>
    </recommendedName>
</protein>
<keyword evidence="1" id="KW-0732">Signal</keyword>
<evidence type="ECO:0008006" key="6">
    <source>
        <dbReference type="Google" id="ProtNLM"/>
    </source>
</evidence>
<sequence>MQKLSIAALSFVLIGCTTAGTGNQAFPGPTVSPVLFDKPYGSSAPLSKPKVVFTDQNEKPLDMKDINAINAAIAAERGQDWAPQEDVMQQLMTDEI</sequence>
<accession>A0A098GAX9</accession>
<dbReference type="EMBL" id="LN614830">
    <property type="protein sequence ID" value="CEG59618.1"/>
    <property type="molecule type" value="Genomic_DNA"/>
</dbReference>
<dbReference type="PATRIC" id="fig|451.8.peg.592"/>
<dbReference type="RefSeq" id="WP_045098175.1">
    <property type="nucleotide sequence ID" value="NZ_CP020614.1"/>
</dbReference>
<dbReference type="STRING" id="451.B6N58_01215"/>
<feature type="signal peptide" evidence="1">
    <location>
        <begin position="1"/>
        <end position="19"/>
    </location>
</feature>
<evidence type="ECO:0000313" key="2">
    <source>
        <dbReference type="EMBL" id="CEG59618.1"/>
    </source>
</evidence>
<dbReference type="AlphaFoldDB" id="A0A098GAX9"/>
<evidence type="ECO:0000313" key="3">
    <source>
        <dbReference type="EMBL" id="SCX95522.1"/>
    </source>
</evidence>
<dbReference type="PROSITE" id="PS51257">
    <property type="entry name" value="PROKAR_LIPOPROTEIN"/>
    <property type="match status" value="1"/>
</dbReference>
<gene>
    <name evidence="2" type="ORF">LMI_0257</name>
    <name evidence="3" type="ORF">SAMN02982997_00488</name>
</gene>
<evidence type="ECO:0000313" key="5">
    <source>
        <dbReference type="Proteomes" id="UP000182998"/>
    </source>
</evidence>
<evidence type="ECO:0000256" key="1">
    <source>
        <dbReference type="SAM" id="SignalP"/>
    </source>
</evidence>
<organism evidence="2 4">
    <name type="scientific">Legionella micdadei</name>
    <name type="common">Tatlockia micdadei</name>
    <dbReference type="NCBI Taxonomy" id="451"/>
    <lineage>
        <taxon>Bacteria</taxon>
        <taxon>Pseudomonadati</taxon>
        <taxon>Pseudomonadota</taxon>
        <taxon>Gammaproteobacteria</taxon>
        <taxon>Legionellales</taxon>
        <taxon>Legionellaceae</taxon>
        <taxon>Legionella</taxon>
    </lineage>
</organism>
<dbReference type="EMBL" id="FMVN01000002">
    <property type="protein sequence ID" value="SCX95522.1"/>
    <property type="molecule type" value="Genomic_DNA"/>
</dbReference>
<dbReference type="Proteomes" id="UP000182998">
    <property type="component" value="Unassembled WGS sequence"/>
</dbReference>
<evidence type="ECO:0000313" key="4">
    <source>
        <dbReference type="Proteomes" id="UP000032414"/>
    </source>
</evidence>
<reference evidence="2" key="2">
    <citation type="submission" date="2014-09" db="EMBL/GenBank/DDBJ databases">
        <authorList>
            <person name="GOMEZ-VALERO Laura"/>
        </authorList>
    </citation>
    <scope>NUCLEOTIDE SEQUENCE</scope>
    <source>
        <strain evidence="2">ATCC33218</strain>
    </source>
</reference>
<reference evidence="3 5" key="3">
    <citation type="submission" date="2016-10" db="EMBL/GenBank/DDBJ databases">
        <authorList>
            <person name="Varghese N."/>
            <person name="Submissions S."/>
        </authorList>
    </citation>
    <scope>NUCLEOTIDE SEQUENCE [LARGE SCALE GENOMIC DNA]</scope>
    <source>
        <strain evidence="3 5">ATCC 33218</strain>
    </source>
</reference>
<dbReference type="OrthoDB" id="5657143at2"/>
<proteinExistence type="predicted"/>
<feature type="chain" id="PRO_5009750676" description="Lipoprotein" evidence="1">
    <location>
        <begin position="20"/>
        <end position="96"/>
    </location>
</feature>
<dbReference type="HOGENOM" id="CLU_2358701_0_0_6"/>
<reference evidence="4" key="1">
    <citation type="submission" date="2014-09" db="EMBL/GenBank/DDBJ databases">
        <authorList>
            <person name="Gomez-Valero L."/>
        </authorList>
    </citation>
    <scope>NUCLEOTIDE SEQUENCE [LARGE SCALE GENOMIC DNA]</scope>
    <source>
        <strain evidence="4">ATCC33218</strain>
    </source>
</reference>
<dbReference type="KEGG" id="tmc:LMI_0257"/>